<protein>
    <submittedName>
        <fullName evidence="2">Uncharacterized protein</fullName>
    </submittedName>
</protein>
<keyword evidence="3" id="KW-1185">Reference proteome</keyword>
<evidence type="ECO:0000313" key="2">
    <source>
        <dbReference type="EMBL" id="GAA4346266.1"/>
    </source>
</evidence>
<comment type="caution">
    <text evidence="2">The sequence shown here is derived from an EMBL/GenBank/DDBJ whole genome shotgun (WGS) entry which is preliminary data.</text>
</comment>
<sequence length="151" mass="16218">MFRLSPITKRTTASLLLVVFLHLLAKQCLCLAMGVPVGNAQAVAAKSTAPDPHACCKKLGKEQKSRSTKPMPASEKPDDCCKHKSVVLKSVDAPTGKQLDAPALLSLPPAQSFTFARFVAWDASAPVTLVPPQHLPPKIPDLRVFLRSLTV</sequence>
<reference evidence="3" key="1">
    <citation type="journal article" date="2019" name="Int. J. Syst. Evol. Microbiol.">
        <title>The Global Catalogue of Microorganisms (GCM) 10K type strain sequencing project: providing services to taxonomists for standard genome sequencing and annotation.</title>
        <authorList>
            <consortium name="The Broad Institute Genomics Platform"/>
            <consortium name="The Broad Institute Genome Sequencing Center for Infectious Disease"/>
            <person name="Wu L."/>
            <person name="Ma J."/>
        </authorList>
    </citation>
    <scope>NUCLEOTIDE SEQUENCE [LARGE SCALE GENOMIC DNA]</scope>
    <source>
        <strain evidence="3">JCM 17923</strain>
    </source>
</reference>
<dbReference type="EMBL" id="BAABGZ010000003">
    <property type="protein sequence ID" value="GAA4346266.1"/>
    <property type="molecule type" value="Genomic_DNA"/>
</dbReference>
<gene>
    <name evidence="2" type="ORF">GCM10023185_00590</name>
</gene>
<proteinExistence type="predicted"/>
<evidence type="ECO:0000256" key="1">
    <source>
        <dbReference type="SAM" id="MobiDB-lite"/>
    </source>
</evidence>
<dbReference type="RefSeq" id="WP_345232717.1">
    <property type="nucleotide sequence ID" value="NZ_BAABGZ010000003.1"/>
</dbReference>
<evidence type="ECO:0000313" key="3">
    <source>
        <dbReference type="Proteomes" id="UP001501153"/>
    </source>
</evidence>
<feature type="region of interest" description="Disordered" evidence="1">
    <location>
        <begin position="59"/>
        <end position="80"/>
    </location>
</feature>
<name>A0ABP8HWX7_9BACT</name>
<organism evidence="2 3">
    <name type="scientific">Hymenobacter saemangeumensis</name>
    <dbReference type="NCBI Taxonomy" id="1084522"/>
    <lineage>
        <taxon>Bacteria</taxon>
        <taxon>Pseudomonadati</taxon>
        <taxon>Bacteroidota</taxon>
        <taxon>Cytophagia</taxon>
        <taxon>Cytophagales</taxon>
        <taxon>Hymenobacteraceae</taxon>
        <taxon>Hymenobacter</taxon>
    </lineage>
</organism>
<dbReference type="Proteomes" id="UP001501153">
    <property type="component" value="Unassembled WGS sequence"/>
</dbReference>
<accession>A0ABP8HWX7</accession>